<dbReference type="GO" id="GO:0070212">
    <property type="term" value="P:protein poly-ADP-ribosylation"/>
    <property type="evidence" value="ECO:0007669"/>
    <property type="project" value="TreeGrafter"/>
</dbReference>
<dbReference type="SUPFAM" id="SSF56399">
    <property type="entry name" value="ADP-ribosylation"/>
    <property type="match status" value="1"/>
</dbReference>
<keyword evidence="8" id="KW-1185">Reference proteome</keyword>
<dbReference type="Proteomes" id="UP000429958">
    <property type="component" value="Unassembled WGS sequence"/>
</dbReference>
<dbReference type="InterPro" id="IPR012317">
    <property type="entry name" value="Poly(ADP-ribose)pol_cat_dom"/>
</dbReference>
<dbReference type="PANTHER" id="PTHR10459:SF60">
    <property type="entry name" value="POLY [ADP-RIBOSE] POLYMERASE 2"/>
    <property type="match status" value="1"/>
</dbReference>
<evidence type="ECO:0000256" key="3">
    <source>
        <dbReference type="ARBA" id="ARBA00022679"/>
    </source>
</evidence>
<protein>
    <recommendedName>
        <fullName evidence="1">NAD(+) ADP-ribosyltransferase</fullName>
        <ecNumber evidence="1">2.4.2.30</ecNumber>
    </recommendedName>
</protein>
<comment type="caution">
    <text evidence="7">The sequence shown here is derived from an EMBL/GenBank/DDBJ whole genome shotgun (WGS) entry which is preliminary data.</text>
</comment>
<dbReference type="Pfam" id="PF00644">
    <property type="entry name" value="PARP"/>
    <property type="match status" value="1"/>
</dbReference>
<evidence type="ECO:0000313" key="8">
    <source>
        <dbReference type="Proteomes" id="UP000429958"/>
    </source>
</evidence>
<dbReference type="InterPro" id="IPR036930">
    <property type="entry name" value="WGR_dom_sf"/>
</dbReference>
<dbReference type="EC" id="2.4.2.30" evidence="1"/>
<accession>A0A7X2NNB9</accession>
<proteinExistence type="predicted"/>
<evidence type="ECO:0000256" key="5">
    <source>
        <dbReference type="ARBA" id="ARBA00033987"/>
    </source>
</evidence>
<dbReference type="InterPro" id="IPR008893">
    <property type="entry name" value="WGR_domain"/>
</dbReference>
<dbReference type="GO" id="GO:1990404">
    <property type="term" value="F:NAD+-protein mono-ADP-ribosyltransferase activity"/>
    <property type="evidence" value="ECO:0007669"/>
    <property type="project" value="TreeGrafter"/>
</dbReference>
<dbReference type="InterPro" id="IPR050800">
    <property type="entry name" value="ARTD/PARP"/>
</dbReference>
<dbReference type="Gene3D" id="3.90.228.10">
    <property type="match status" value="1"/>
</dbReference>
<dbReference type="PANTHER" id="PTHR10459">
    <property type="entry name" value="DNA LIGASE"/>
    <property type="match status" value="1"/>
</dbReference>
<comment type="catalytic activity">
    <reaction evidence="5">
        <text>NAD(+) + (ADP-D-ribosyl)n-acceptor = nicotinamide + (ADP-D-ribosyl)n+1-acceptor + H(+).</text>
        <dbReference type="EC" id="2.4.2.30"/>
    </reaction>
</comment>
<reference evidence="7 8" key="1">
    <citation type="submission" date="2019-08" db="EMBL/GenBank/DDBJ databases">
        <title>In-depth cultivation of the pig gut microbiome towards novel bacterial diversity and tailored functional studies.</title>
        <authorList>
            <person name="Wylensek D."/>
            <person name="Hitch T.C.A."/>
            <person name="Clavel T."/>
        </authorList>
    </citation>
    <scope>NUCLEOTIDE SEQUENCE [LARGE SCALE GENOMIC DNA]</scope>
    <source>
        <strain evidence="7 8">WCA-389-WT-23D1</strain>
    </source>
</reference>
<evidence type="ECO:0000256" key="2">
    <source>
        <dbReference type="ARBA" id="ARBA00022676"/>
    </source>
</evidence>
<feature type="domain" description="PARP catalytic" evidence="6">
    <location>
        <begin position="212"/>
        <end position="418"/>
    </location>
</feature>
<dbReference type="CDD" id="cd07996">
    <property type="entry name" value="WGR_MMR_like"/>
    <property type="match status" value="1"/>
</dbReference>
<evidence type="ECO:0000256" key="1">
    <source>
        <dbReference type="ARBA" id="ARBA00012020"/>
    </source>
</evidence>
<dbReference type="GO" id="GO:0003950">
    <property type="term" value="F:NAD+ poly-ADP-ribosyltransferase activity"/>
    <property type="evidence" value="ECO:0007669"/>
    <property type="project" value="UniProtKB-EC"/>
</dbReference>
<dbReference type="GO" id="GO:0006302">
    <property type="term" value="P:double-strand break repair"/>
    <property type="evidence" value="ECO:0007669"/>
    <property type="project" value="TreeGrafter"/>
</dbReference>
<dbReference type="InterPro" id="IPR049809">
    <property type="entry name" value="YehF/YfeS-like_WGR"/>
</dbReference>
<keyword evidence="4" id="KW-0520">NAD</keyword>
<dbReference type="Pfam" id="PF05406">
    <property type="entry name" value="WGR"/>
    <property type="match status" value="1"/>
</dbReference>
<dbReference type="RefSeq" id="WP_154473504.1">
    <property type="nucleotide sequence ID" value="NZ_VUMD01000017.1"/>
</dbReference>
<gene>
    <name evidence="7" type="ORF">FYJ39_16330</name>
</gene>
<keyword evidence="3" id="KW-0808">Transferase</keyword>
<dbReference type="EMBL" id="VUMD01000017">
    <property type="protein sequence ID" value="MSS38059.1"/>
    <property type="molecule type" value="Genomic_DNA"/>
</dbReference>
<evidence type="ECO:0000313" key="7">
    <source>
        <dbReference type="EMBL" id="MSS38059.1"/>
    </source>
</evidence>
<name>A0A7X2NNB9_9CLOT</name>
<evidence type="ECO:0000259" key="6">
    <source>
        <dbReference type="PROSITE" id="PS51059"/>
    </source>
</evidence>
<keyword evidence="2" id="KW-0328">Glycosyltransferase</keyword>
<dbReference type="AlphaFoldDB" id="A0A7X2NNB9"/>
<organism evidence="7 8">
    <name type="scientific">Clostridium porci</name>
    <dbReference type="NCBI Taxonomy" id="2605778"/>
    <lineage>
        <taxon>Bacteria</taxon>
        <taxon>Bacillati</taxon>
        <taxon>Bacillota</taxon>
        <taxon>Clostridia</taxon>
        <taxon>Eubacteriales</taxon>
        <taxon>Clostridiaceae</taxon>
        <taxon>Clostridium</taxon>
    </lineage>
</organism>
<dbReference type="SUPFAM" id="SSF142921">
    <property type="entry name" value="WGR domain-like"/>
    <property type="match status" value="1"/>
</dbReference>
<evidence type="ECO:0000256" key="4">
    <source>
        <dbReference type="ARBA" id="ARBA00023027"/>
    </source>
</evidence>
<sequence length="418" mass="47568">MAAEKIPERYLILVDPEKNNNKFYKMIDAGNGEWIAQYGRVGNGRAQQRKYSNRVYNTKLQEKLAKGYKDVSDLHAISTAPQQEISFTDITDEKVSEFINRLMAFAKHTIKSNYTVNANDVTQKMVDEARGLIQNLRNIANNNMSETTVVRAFNDVLKELMHVIPRRIAGQGAEGVKRMMAACKADCVAIILREEELLDIMEGQVKIQERKLEYVGSSQTLLEAMGIQMYTATDSQVEEVKRHLSPSLRSQLKAVYRVINMKTQERFDAYLKENANSNGAPKVKMLWHGSRNENWVSILQKGLLLKPDAVITGKMFGNGIYFAPSARKSWGYTSAGKWTGDHSDTAIMSLYATAYGVPHEVYSHDSRWKGYNFDRLQSDYPNCSCVHAKAEKGMLLDDEIIFYREDQMTISYICEFDV</sequence>
<dbReference type="PROSITE" id="PS51059">
    <property type="entry name" value="PARP_CATALYTIC"/>
    <property type="match status" value="1"/>
</dbReference>